<feature type="coiled-coil region" evidence="1">
    <location>
        <begin position="154"/>
        <end position="206"/>
    </location>
</feature>
<evidence type="ECO:0000313" key="4">
    <source>
        <dbReference type="Proteomes" id="UP000327157"/>
    </source>
</evidence>
<keyword evidence="4" id="KW-1185">Reference proteome</keyword>
<dbReference type="Proteomes" id="UP000327157">
    <property type="component" value="Chromosome 14"/>
</dbReference>
<sequence>MATGPQATKKPTFASREEPLGAEMYWKDKPFLDTIIEELEGPGEGSGQSPSPLVCKVAFSRPSLASRKQAKTTATSTPQASLFPETTLTVATSEVVREMPPHFPPISATSSLLELFKEFGQLKTKLRCFKEKQTRTSTHIHKLVDEGLATEDTIKVVTSEIQKLEEQLAVLKAEQTTLLSKLHQQIEEVKKENLELKDAESQLTNSSTVLAEIITLGEEVNL</sequence>
<organism evidence="3 4">
    <name type="scientific">Pyrus ussuriensis x Pyrus communis</name>
    <dbReference type="NCBI Taxonomy" id="2448454"/>
    <lineage>
        <taxon>Eukaryota</taxon>
        <taxon>Viridiplantae</taxon>
        <taxon>Streptophyta</taxon>
        <taxon>Embryophyta</taxon>
        <taxon>Tracheophyta</taxon>
        <taxon>Spermatophyta</taxon>
        <taxon>Magnoliopsida</taxon>
        <taxon>eudicotyledons</taxon>
        <taxon>Gunneridae</taxon>
        <taxon>Pentapetalae</taxon>
        <taxon>rosids</taxon>
        <taxon>fabids</taxon>
        <taxon>Rosales</taxon>
        <taxon>Rosaceae</taxon>
        <taxon>Amygdaloideae</taxon>
        <taxon>Maleae</taxon>
        <taxon>Pyrus</taxon>
    </lineage>
</organism>
<reference evidence="3 4" key="1">
    <citation type="submission" date="2019-09" db="EMBL/GenBank/DDBJ databases">
        <authorList>
            <person name="Ou C."/>
        </authorList>
    </citation>
    <scope>NUCLEOTIDE SEQUENCE [LARGE SCALE GENOMIC DNA]</scope>
    <source>
        <strain evidence="3">S2</strain>
        <tissue evidence="3">Leaf</tissue>
    </source>
</reference>
<reference evidence="3 4" key="3">
    <citation type="submission" date="2019-11" db="EMBL/GenBank/DDBJ databases">
        <title>A de novo genome assembly of a pear dwarfing rootstock.</title>
        <authorList>
            <person name="Wang F."/>
            <person name="Wang J."/>
            <person name="Li S."/>
            <person name="Zhang Y."/>
            <person name="Fang M."/>
            <person name="Ma L."/>
            <person name="Zhao Y."/>
            <person name="Jiang S."/>
        </authorList>
    </citation>
    <scope>NUCLEOTIDE SEQUENCE [LARGE SCALE GENOMIC DNA]</scope>
    <source>
        <strain evidence="3">S2</strain>
        <tissue evidence="3">Leaf</tissue>
    </source>
</reference>
<comment type="caution">
    <text evidence="3">The sequence shown here is derived from an EMBL/GenBank/DDBJ whole genome shotgun (WGS) entry which is preliminary data.</text>
</comment>
<feature type="region of interest" description="Disordered" evidence="2">
    <location>
        <begin position="1"/>
        <end position="20"/>
    </location>
</feature>
<evidence type="ECO:0000256" key="2">
    <source>
        <dbReference type="SAM" id="MobiDB-lite"/>
    </source>
</evidence>
<evidence type="ECO:0000256" key="1">
    <source>
        <dbReference type="SAM" id="Coils"/>
    </source>
</evidence>
<name>A0A5N5GBD3_9ROSA</name>
<evidence type="ECO:0000313" key="3">
    <source>
        <dbReference type="EMBL" id="KAB2608004.1"/>
    </source>
</evidence>
<gene>
    <name evidence="3" type="ORF">D8674_011172</name>
</gene>
<dbReference type="AlphaFoldDB" id="A0A5N5GBD3"/>
<keyword evidence="1" id="KW-0175">Coiled coil</keyword>
<accession>A0A5N5GBD3</accession>
<reference evidence="4" key="2">
    <citation type="submission" date="2019-10" db="EMBL/GenBank/DDBJ databases">
        <title>A de novo genome assembly of a pear dwarfing rootstock.</title>
        <authorList>
            <person name="Wang F."/>
            <person name="Wang J."/>
            <person name="Li S."/>
            <person name="Zhang Y."/>
            <person name="Fang M."/>
            <person name="Ma L."/>
            <person name="Zhao Y."/>
            <person name="Jiang S."/>
        </authorList>
    </citation>
    <scope>NUCLEOTIDE SEQUENCE [LARGE SCALE GENOMIC DNA]</scope>
</reference>
<protein>
    <submittedName>
        <fullName evidence="3">TMV resistance protein N-like</fullName>
    </submittedName>
</protein>
<proteinExistence type="predicted"/>
<dbReference type="EMBL" id="SMOL01000553">
    <property type="protein sequence ID" value="KAB2608004.1"/>
    <property type="molecule type" value="Genomic_DNA"/>
</dbReference>